<dbReference type="InterPro" id="IPR036779">
    <property type="entry name" value="LysM_dom_sf"/>
</dbReference>
<keyword evidence="6" id="KW-1185">Reference proteome</keyword>
<accession>A0ABM5UYI8</accession>
<feature type="signal peptide" evidence="3">
    <location>
        <begin position="1"/>
        <end position="25"/>
    </location>
</feature>
<evidence type="ECO:0000256" key="3">
    <source>
        <dbReference type="SAM" id="SignalP"/>
    </source>
</evidence>
<feature type="domain" description="LysM" evidence="4">
    <location>
        <begin position="26"/>
        <end position="70"/>
    </location>
</feature>
<name>A0ABM5UYI8_9BURK</name>
<dbReference type="CDD" id="cd12797">
    <property type="entry name" value="M23_peptidase"/>
    <property type="match status" value="1"/>
</dbReference>
<feature type="chain" id="PRO_5045429150" evidence="3">
    <location>
        <begin position="26"/>
        <end position="239"/>
    </location>
</feature>
<dbReference type="Proteomes" id="UP000063429">
    <property type="component" value="Chromosome"/>
</dbReference>
<evidence type="ECO:0000256" key="1">
    <source>
        <dbReference type="ARBA" id="ARBA00038420"/>
    </source>
</evidence>
<keyword evidence="5" id="KW-0449">Lipoprotein</keyword>
<dbReference type="Gene3D" id="3.10.350.10">
    <property type="entry name" value="LysM domain"/>
    <property type="match status" value="1"/>
</dbReference>
<dbReference type="InterPro" id="IPR050570">
    <property type="entry name" value="Cell_wall_metabolism_enzyme"/>
</dbReference>
<dbReference type="PROSITE" id="PS51257">
    <property type="entry name" value="PROKAR_LIPOPROTEIN"/>
    <property type="match status" value="1"/>
</dbReference>
<feature type="compositionally biased region" description="Basic and acidic residues" evidence="2">
    <location>
        <begin position="94"/>
        <end position="104"/>
    </location>
</feature>
<dbReference type="InterPro" id="IPR018392">
    <property type="entry name" value="LysM"/>
</dbReference>
<evidence type="ECO:0000256" key="2">
    <source>
        <dbReference type="SAM" id="MobiDB-lite"/>
    </source>
</evidence>
<dbReference type="PROSITE" id="PS51782">
    <property type="entry name" value="LYSM"/>
    <property type="match status" value="1"/>
</dbReference>
<feature type="compositionally biased region" description="Low complexity" evidence="2">
    <location>
        <begin position="105"/>
        <end position="114"/>
    </location>
</feature>
<dbReference type="InterPro" id="IPR016047">
    <property type="entry name" value="M23ase_b-sheet_dom"/>
</dbReference>
<feature type="region of interest" description="Disordered" evidence="2">
    <location>
        <begin position="79"/>
        <end position="115"/>
    </location>
</feature>
<evidence type="ECO:0000259" key="4">
    <source>
        <dbReference type="PROSITE" id="PS51782"/>
    </source>
</evidence>
<evidence type="ECO:0000313" key="6">
    <source>
        <dbReference type="Proteomes" id="UP000063429"/>
    </source>
</evidence>
<protein>
    <submittedName>
        <fullName evidence="5">NlpD lipoprotein</fullName>
    </submittedName>
</protein>
<dbReference type="CDD" id="cd00118">
    <property type="entry name" value="LysM"/>
    <property type="match status" value="1"/>
</dbReference>
<feature type="compositionally biased region" description="Low complexity" evidence="2">
    <location>
        <begin position="79"/>
        <end position="93"/>
    </location>
</feature>
<proteinExistence type="inferred from homology"/>
<dbReference type="SMART" id="SM00257">
    <property type="entry name" value="LysM"/>
    <property type="match status" value="1"/>
</dbReference>
<gene>
    <name evidence="5" type="ORF">F506_05890</name>
</gene>
<evidence type="ECO:0000313" key="5">
    <source>
        <dbReference type="EMBL" id="AKZ62258.1"/>
    </source>
</evidence>
<dbReference type="EMBL" id="CP011409">
    <property type="protein sequence ID" value="AKZ62258.1"/>
    <property type="molecule type" value="Genomic_DNA"/>
</dbReference>
<dbReference type="PANTHER" id="PTHR21666:SF263">
    <property type="entry name" value="MUREIN HYDROLASE ACTIVATOR NLPD"/>
    <property type="match status" value="1"/>
</dbReference>
<dbReference type="Pfam" id="PF01476">
    <property type="entry name" value="LysM"/>
    <property type="match status" value="1"/>
</dbReference>
<comment type="similarity">
    <text evidence="1">Belongs to the E.coli NlpD/Haemophilus LppB family.</text>
</comment>
<reference evidence="6" key="1">
    <citation type="journal article" date="2015" name="Genome Announc.">
        <title>Complete Genome Sequence of Herbaspirillum hiltneri N3 (DSM 17495), Isolated from Surface-Sterilized Wheat Roots.</title>
        <authorList>
            <person name="Guizelini D."/>
            <person name="Saizaki P.M."/>
            <person name="Coimbra N.A."/>
            <person name="Weiss V.A."/>
            <person name="Faoro H."/>
            <person name="Sfeir M.Z."/>
            <person name="Baura V.A."/>
            <person name="Monteiro R.A."/>
            <person name="Chubatsu L.S."/>
            <person name="Souza E.M."/>
            <person name="Cruz L.M."/>
            <person name="Pedrosa F.O."/>
            <person name="Raittz R.T."/>
            <person name="Marchaukoski J.N."/>
            <person name="Steffens M.B."/>
        </authorList>
    </citation>
    <scope>NUCLEOTIDE SEQUENCE [LARGE SCALE GENOMIC DNA]</scope>
    <source>
        <strain evidence="6">N3</strain>
    </source>
</reference>
<dbReference type="Pfam" id="PF01551">
    <property type="entry name" value="Peptidase_M23"/>
    <property type="match status" value="1"/>
</dbReference>
<organism evidence="5 6">
    <name type="scientific">Herbaspirillum hiltneri N3</name>
    <dbReference type="NCBI Taxonomy" id="1262470"/>
    <lineage>
        <taxon>Bacteria</taxon>
        <taxon>Pseudomonadati</taxon>
        <taxon>Pseudomonadota</taxon>
        <taxon>Betaproteobacteria</taxon>
        <taxon>Burkholderiales</taxon>
        <taxon>Oxalobacteraceae</taxon>
        <taxon>Herbaspirillum</taxon>
    </lineage>
</organism>
<dbReference type="SUPFAM" id="SSF51261">
    <property type="entry name" value="Duplicated hybrid motif"/>
    <property type="match status" value="1"/>
</dbReference>
<sequence length="239" mass="25665">MKVLRYISIVVVVALAACASTPYQGDSYTVRKGDTLMSISRTVGKDHHDIAAWNKLSDANEIYPGDVLRLKPPATVAAAPVSRAKPAAATTAARESKAESRKAPESATPAASAAEAERLDWMWPAQGKLTATTDRNLKGIDIAGTPGQPVWAAESGKVTYAGRGIRGYGNMIIVKHSRTLLSVYAHNKSIMVKEGQSVNRGQQIAEMGDTDSRTVKLYFEIRSNGKPLNPVPLLPKPRS</sequence>
<keyword evidence="3" id="KW-0732">Signal</keyword>
<dbReference type="InterPro" id="IPR011055">
    <property type="entry name" value="Dup_hybrid_motif"/>
</dbReference>
<dbReference type="PANTHER" id="PTHR21666">
    <property type="entry name" value="PEPTIDASE-RELATED"/>
    <property type="match status" value="1"/>
</dbReference>
<dbReference type="Gene3D" id="2.70.70.10">
    <property type="entry name" value="Glucose Permease (Domain IIA)"/>
    <property type="match status" value="1"/>
</dbReference>